<name>A0A9X1ZBU1_9GAMM</name>
<dbReference type="Proteomes" id="UP001139293">
    <property type="component" value="Unassembled WGS sequence"/>
</dbReference>
<keyword evidence="1" id="KW-0812">Transmembrane</keyword>
<organism evidence="2 3">
    <name type="scientific">Shewanella pneumatophori</name>
    <dbReference type="NCBI Taxonomy" id="314092"/>
    <lineage>
        <taxon>Bacteria</taxon>
        <taxon>Pseudomonadati</taxon>
        <taxon>Pseudomonadota</taxon>
        <taxon>Gammaproteobacteria</taxon>
        <taxon>Alteromonadales</taxon>
        <taxon>Shewanellaceae</taxon>
        <taxon>Shewanella</taxon>
    </lineage>
</organism>
<evidence type="ECO:0000256" key="1">
    <source>
        <dbReference type="SAM" id="Phobius"/>
    </source>
</evidence>
<evidence type="ECO:0000313" key="2">
    <source>
        <dbReference type="EMBL" id="MCL1139374.1"/>
    </source>
</evidence>
<keyword evidence="1" id="KW-0472">Membrane</keyword>
<evidence type="ECO:0000313" key="3">
    <source>
        <dbReference type="Proteomes" id="UP001139293"/>
    </source>
</evidence>
<dbReference type="EMBL" id="JAKILB010000007">
    <property type="protein sequence ID" value="MCL1139374.1"/>
    <property type="molecule type" value="Genomic_DNA"/>
</dbReference>
<keyword evidence="3" id="KW-1185">Reference proteome</keyword>
<dbReference type="RefSeq" id="WP_248950528.1">
    <property type="nucleotide sequence ID" value="NZ_JAKILB010000007.1"/>
</dbReference>
<proteinExistence type="predicted"/>
<dbReference type="AlphaFoldDB" id="A0A9X1ZBU1"/>
<keyword evidence="1" id="KW-1133">Transmembrane helix</keyword>
<comment type="caution">
    <text evidence="2">The sequence shown here is derived from an EMBL/GenBank/DDBJ whole genome shotgun (WGS) entry which is preliminary data.</text>
</comment>
<gene>
    <name evidence="2" type="ORF">L2740_12560</name>
</gene>
<sequence>MKTSIKAVLLSAFVCPGSGHFYLKKPLLGNVFLLSSLASLSFLFWHAYQRAQVISEQILNGEIPLELNAIYSAVTQAPVGNEALYVNLATAGFIISWLIAAIDAFRLGKRADEAEPTTSNTN</sequence>
<reference evidence="2" key="1">
    <citation type="submission" date="2022-01" db="EMBL/GenBank/DDBJ databases">
        <title>Whole genome-based taxonomy of the Shewanellaceae.</title>
        <authorList>
            <person name="Martin-Rodriguez A.J."/>
        </authorList>
    </citation>
    <scope>NUCLEOTIDE SEQUENCE</scope>
    <source>
        <strain evidence="2">KCTC 23973</strain>
    </source>
</reference>
<protein>
    <recommendedName>
        <fullName evidence="4">DUF5683 domain-containing protein</fullName>
    </recommendedName>
</protein>
<accession>A0A9X1ZBU1</accession>
<evidence type="ECO:0008006" key="4">
    <source>
        <dbReference type="Google" id="ProtNLM"/>
    </source>
</evidence>
<feature type="transmembrane region" description="Helical" evidence="1">
    <location>
        <begin position="29"/>
        <end position="48"/>
    </location>
</feature>